<dbReference type="RefSeq" id="WP_110390492.1">
    <property type="nucleotide sequence ID" value="NZ_QJKI01000007.1"/>
</dbReference>
<evidence type="ECO:0000256" key="3">
    <source>
        <dbReference type="ARBA" id="ARBA00019365"/>
    </source>
</evidence>
<evidence type="ECO:0000256" key="4">
    <source>
        <dbReference type="ARBA" id="ARBA00022490"/>
    </source>
</evidence>
<dbReference type="Gene3D" id="3.40.190.10">
    <property type="entry name" value="Periplasmic binding protein-like II"/>
    <property type="match status" value="2"/>
</dbReference>
<dbReference type="InterPro" id="IPR037406">
    <property type="entry name" value="MetR_PBP2"/>
</dbReference>
<evidence type="ECO:0000256" key="2">
    <source>
        <dbReference type="ARBA" id="ARBA00009437"/>
    </source>
</evidence>
<dbReference type="PROSITE" id="PS50931">
    <property type="entry name" value="HTH_LYSR"/>
    <property type="match status" value="1"/>
</dbReference>
<organism evidence="13 14">
    <name type="scientific">Rivihabitans pingtungensis</name>
    <dbReference type="NCBI Taxonomy" id="1054498"/>
    <lineage>
        <taxon>Bacteria</taxon>
        <taxon>Pseudomonadati</taxon>
        <taxon>Pseudomonadota</taxon>
        <taxon>Betaproteobacteria</taxon>
        <taxon>Neisseriales</taxon>
        <taxon>Aquaspirillaceae</taxon>
        <taxon>Rivihabitans</taxon>
    </lineage>
</organism>
<dbReference type="GO" id="GO:0003700">
    <property type="term" value="F:DNA-binding transcription factor activity"/>
    <property type="evidence" value="ECO:0007669"/>
    <property type="project" value="InterPro"/>
</dbReference>
<dbReference type="CDD" id="cd08441">
    <property type="entry name" value="PBP2_MetR"/>
    <property type="match status" value="1"/>
</dbReference>
<evidence type="ECO:0000256" key="8">
    <source>
        <dbReference type="ARBA" id="ARBA00023125"/>
    </source>
</evidence>
<evidence type="ECO:0000256" key="6">
    <source>
        <dbReference type="ARBA" id="ARBA00022605"/>
    </source>
</evidence>
<evidence type="ECO:0000256" key="9">
    <source>
        <dbReference type="ARBA" id="ARBA00023159"/>
    </source>
</evidence>
<dbReference type="Gene3D" id="1.10.10.10">
    <property type="entry name" value="Winged helix-like DNA-binding domain superfamily/Winged helix DNA-binding domain"/>
    <property type="match status" value="1"/>
</dbReference>
<dbReference type="GO" id="GO:0000976">
    <property type="term" value="F:transcription cis-regulatory region binding"/>
    <property type="evidence" value="ECO:0007669"/>
    <property type="project" value="TreeGrafter"/>
</dbReference>
<evidence type="ECO:0000313" key="14">
    <source>
        <dbReference type="Proteomes" id="UP000247555"/>
    </source>
</evidence>
<evidence type="ECO:0000256" key="5">
    <source>
        <dbReference type="ARBA" id="ARBA00022491"/>
    </source>
</evidence>
<comment type="similarity">
    <text evidence="2">Belongs to the LysR transcriptional regulatory family.</text>
</comment>
<name>A0A318KNC5_9NEIS</name>
<dbReference type="InterPro" id="IPR005119">
    <property type="entry name" value="LysR_subst-bd"/>
</dbReference>
<keyword evidence="5" id="KW-0678">Repressor</keyword>
<dbReference type="Proteomes" id="UP000247555">
    <property type="component" value="Unassembled WGS sequence"/>
</dbReference>
<evidence type="ECO:0000256" key="11">
    <source>
        <dbReference type="ARBA" id="ARBA00023167"/>
    </source>
</evidence>
<accession>A0A318KNC5</accession>
<dbReference type="Pfam" id="PF03466">
    <property type="entry name" value="LysR_substrate"/>
    <property type="match status" value="1"/>
</dbReference>
<dbReference type="OrthoDB" id="155872at2"/>
<dbReference type="InterPro" id="IPR036390">
    <property type="entry name" value="WH_DNA-bd_sf"/>
</dbReference>
<evidence type="ECO:0000313" key="13">
    <source>
        <dbReference type="EMBL" id="PXX79291.1"/>
    </source>
</evidence>
<comment type="subcellular location">
    <subcellularLocation>
        <location evidence="1">Cytoplasm</location>
    </subcellularLocation>
</comment>
<dbReference type="EMBL" id="QJKI01000007">
    <property type="protein sequence ID" value="PXX79291.1"/>
    <property type="molecule type" value="Genomic_DNA"/>
</dbReference>
<reference evidence="13 14" key="1">
    <citation type="submission" date="2018-05" db="EMBL/GenBank/DDBJ databases">
        <title>Genomic Encyclopedia of Type Strains, Phase IV (KMG-IV): sequencing the most valuable type-strain genomes for metagenomic binning, comparative biology and taxonomic classification.</title>
        <authorList>
            <person name="Goeker M."/>
        </authorList>
    </citation>
    <scope>NUCLEOTIDE SEQUENCE [LARGE SCALE GENOMIC DNA]</scope>
    <source>
        <strain evidence="13 14">DSM 29661</strain>
    </source>
</reference>
<dbReference type="PANTHER" id="PTHR30126:SF25">
    <property type="entry name" value="HTH-TYPE TRANSCRIPTIONAL REGULATOR METR"/>
    <property type="match status" value="1"/>
</dbReference>
<sequence>MATSLLELRHLRTLLALAECGNVSAAARRLNLTQSALSHQLKTLESHYGCALVDRRRQPLALTAAGERLHTLARSVLAQVQQAERELARIAQGEAGQLRIAVECHTCFDWLMPAMDDFRGHWPEVELDIVSGFHADPVGLLLSRRADLAVVSAPEDEAAVRYHPLFGYEMVAVLARDHPLAGKPWLSAADFARETLITYPVPDDKLDLVCQVLRPAGVNPPRRTTELTVAMVQLVASRRGVAALPFWAVKPYLERGYVQALPIGEHGLRSELYAATRADDAGLAYLEDFLVTVRELSFATLAGIRPLAG</sequence>
<gene>
    <name evidence="13" type="ORF">DFR34_10743</name>
</gene>
<comment type="caution">
    <text evidence="13">The sequence shown here is derived from an EMBL/GenBank/DDBJ whole genome shotgun (WGS) entry which is preliminary data.</text>
</comment>
<dbReference type="AlphaFoldDB" id="A0A318KNC5"/>
<dbReference type="SUPFAM" id="SSF53850">
    <property type="entry name" value="Periplasmic binding protein-like II"/>
    <property type="match status" value="1"/>
</dbReference>
<keyword evidence="14" id="KW-1185">Reference proteome</keyword>
<keyword evidence="7" id="KW-0805">Transcription regulation</keyword>
<dbReference type="GO" id="GO:0005737">
    <property type="term" value="C:cytoplasm"/>
    <property type="evidence" value="ECO:0007669"/>
    <property type="project" value="UniProtKB-SubCell"/>
</dbReference>
<dbReference type="GO" id="GO:0009086">
    <property type="term" value="P:methionine biosynthetic process"/>
    <property type="evidence" value="ECO:0007669"/>
    <property type="project" value="UniProtKB-KW"/>
</dbReference>
<feature type="domain" description="HTH lysR-type" evidence="12">
    <location>
        <begin position="6"/>
        <end position="63"/>
    </location>
</feature>
<evidence type="ECO:0000259" key="12">
    <source>
        <dbReference type="PROSITE" id="PS50931"/>
    </source>
</evidence>
<evidence type="ECO:0000256" key="7">
    <source>
        <dbReference type="ARBA" id="ARBA00023015"/>
    </source>
</evidence>
<dbReference type="PANTHER" id="PTHR30126">
    <property type="entry name" value="HTH-TYPE TRANSCRIPTIONAL REGULATOR"/>
    <property type="match status" value="1"/>
</dbReference>
<evidence type="ECO:0000256" key="1">
    <source>
        <dbReference type="ARBA" id="ARBA00004496"/>
    </source>
</evidence>
<evidence type="ECO:0000256" key="10">
    <source>
        <dbReference type="ARBA" id="ARBA00023163"/>
    </source>
</evidence>
<protein>
    <recommendedName>
        <fullName evidence="3">HTH-type transcriptional regulator MetR</fullName>
    </recommendedName>
</protein>
<keyword evidence="11" id="KW-0486">Methionine biosynthesis</keyword>
<dbReference type="PRINTS" id="PR00039">
    <property type="entry name" value="HTHLYSR"/>
</dbReference>
<dbReference type="InterPro" id="IPR000847">
    <property type="entry name" value="LysR_HTH_N"/>
</dbReference>
<keyword evidence="6" id="KW-0028">Amino-acid biosynthesis</keyword>
<dbReference type="InterPro" id="IPR036388">
    <property type="entry name" value="WH-like_DNA-bd_sf"/>
</dbReference>
<dbReference type="SUPFAM" id="SSF46785">
    <property type="entry name" value="Winged helix' DNA-binding domain"/>
    <property type="match status" value="1"/>
</dbReference>
<keyword evidence="8" id="KW-0238">DNA-binding</keyword>
<keyword evidence="9" id="KW-0010">Activator</keyword>
<dbReference type="Pfam" id="PF00126">
    <property type="entry name" value="HTH_1"/>
    <property type="match status" value="1"/>
</dbReference>
<dbReference type="FunFam" id="1.10.10.10:FF:000001">
    <property type="entry name" value="LysR family transcriptional regulator"/>
    <property type="match status" value="1"/>
</dbReference>
<proteinExistence type="inferred from homology"/>
<keyword evidence="4" id="KW-0963">Cytoplasm</keyword>
<keyword evidence="10" id="KW-0804">Transcription</keyword>